<dbReference type="EMBL" id="QTSX02003691">
    <property type="protein sequence ID" value="KAJ9068774.1"/>
    <property type="molecule type" value="Genomic_DNA"/>
</dbReference>
<sequence>MVNRSLLLVTCRLQKCSDLHELVNSEGTKEAKDVFNCFAALALVKKEDTNAFYDTLLCHPYILANQAVFALFIEYFEAQCVRIFQRARNIRKDTDSITWNCFK</sequence>
<evidence type="ECO:0000313" key="1">
    <source>
        <dbReference type="EMBL" id="KAJ9068774.1"/>
    </source>
</evidence>
<accession>A0ACC2T2L3</accession>
<dbReference type="Proteomes" id="UP001165960">
    <property type="component" value="Unassembled WGS sequence"/>
</dbReference>
<comment type="caution">
    <text evidence="1">The sequence shown here is derived from an EMBL/GenBank/DDBJ whole genome shotgun (WGS) entry which is preliminary data.</text>
</comment>
<proteinExistence type="predicted"/>
<evidence type="ECO:0000313" key="2">
    <source>
        <dbReference type="Proteomes" id="UP001165960"/>
    </source>
</evidence>
<keyword evidence="2" id="KW-1185">Reference proteome</keyword>
<organism evidence="1 2">
    <name type="scientific">Entomophthora muscae</name>
    <dbReference type="NCBI Taxonomy" id="34485"/>
    <lineage>
        <taxon>Eukaryota</taxon>
        <taxon>Fungi</taxon>
        <taxon>Fungi incertae sedis</taxon>
        <taxon>Zoopagomycota</taxon>
        <taxon>Entomophthoromycotina</taxon>
        <taxon>Entomophthoromycetes</taxon>
        <taxon>Entomophthorales</taxon>
        <taxon>Entomophthoraceae</taxon>
        <taxon>Entomophthora</taxon>
    </lineage>
</organism>
<name>A0ACC2T2L3_9FUNG</name>
<protein>
    <submittedName>
        <fullName evidence="1">Uncharacterized protein</fullName>
    </submittedName>
</protein>
<reference evidence="1" key="1">
    <citation type="submission" date="2022-04" db="EMBL/GenBank/DDBJ databases">
        <title>Genome of the entomopathogenic fungus Entomophthora muscae.</title>
        <authorList>
            <person name="Elya C."/>
            <person name="Lovett B.R."/>
            <person name="Lee E."/>
            <person name="Macias A.M."/>
            <person name="Hajek A.E."/>
            <person name="De Bivort B.L."/>
            <person name="Kasson M.T."/>
            <person name="De Fine Licht H.H."/>
            <person name="Stajich J.E."/>
        </authorList>
    </citation>
    <scope>NUCLEOTIDE SEQUENCE</scope>
    <source>
        <strain evidence="1">Berkeley</strain>
    </source>
</reference>
<gene>
    <name evidence="1" type="ORF">DSO57_1025246</name>
</gene>